<evidence type="ECO:0000313" key="1">
    <source>
        <dbReference type="EMBL" id="GJT52028.1"/>
    </source>
</evidence>
<evidence type="ECO:0000313" key="2">
    <source>
        <dbReference type="Proteomes" id="UP001151760"/>
    </source>
</evidence>
<comment type="caution">
    <text evidence="1">The sequence shown here is derived from an EMBL/GenBank/DDBJ whole genome shotgun (WGS) entry which is preliminary data.</text>
</comment>
<protein>
    <submittedName>
        <fullName evidence="1">Uncharacterized protein</fullName>
    </submittedName>
</protein>
<keyword evidence="2" id="KW-1185">Reference proteome</keyword>
<gene>
    <name evidence="1" type="ORF">Tco_0978185</name>
</gene>
<sequence length="134" mass="14717">MNGINDANNMTLFDVIKYQQDVDLGGDGYLRDYVRVVAGTDDGDKGTEVMKDKVSQEHVCEEEVPLNNNIGKQSGDLVEMPSEAVEQGMDDHVPDEIDGAKCEQLPNHVVKKGNLEFLVCKQVANHGGDELVDK</sequence>
<organism evidence="1 2">
    <name type="scientific">Tanacetum coccineum</name>
    <dbReference type="NCBI Taxonomy" id="301880"/>
    <lineage>
        <taxon>Eukaryota</taxon>
        <taxon>Viridiplantae</taxon>
        <taxon>Streptophyta</taxon>
        <taxon>Embryophyta</taxon>
        <taxon>Tracheophyta</taxon>
        <taxon>Spermatophyta</taxon>
        <taxon>Magnoliopsida</taxon>
        <taxon>eudicotyledons</taxon>
        <taxon>Gunneridae</taxon>
        <taxon>Pentapetalae</taxon>
        <taxon>asterids</taxon>
        <taxon>campanulids</taxon>
        <taxon>Asterales</taxon>
        <taxon>Asteraceae</taxon>
        <taxon>Asteroideae</taxon>
        <taxon>Anthemideae</taxon>
        <taxon>Anthemidinae</taxon>
        <taxon>Tanacetum</taxon>
    </lineage>
</organism>
<reference evidence="1" key="1">
    <citation type="journal article" date="2022" name="Int. J. Mol. Sci.">
        <title>Draft Genome of Tanacetum Coccineum: Genomic Comparison of Closely Related Tanacetum-Family Plants.</title>
        <authorList>
            <person name="Yamashiro T."/>
            <person name="Shiraishi A."/>
            <person name="Nakayama K."/>
            <person name="Satake H."/>
        </authorList>
    </citation>
    <scope>NUCLEOTIDE SEQUENCE</scope>
</reference>
<dbReference type="Proteomes" id="UP001151760">
    <property type="component" value="Unassembled WGS sequence"/>
</dbReference>
<proteinExistence type="predicted"/>
<reference evidence="1" key="2">
    <citation type="submission" date="2022-01" db="EMBL/GenBank/DDBJ databases">
        <authorList>
            <person name="Yamashiro T."/>
            <person name="Shiraishi A."/>
            <person name="Satake H."/>
            <person name="Nakayama K."/>
        </authorList>
    </citation>
    <scope>NUCLEOTIDE SEQUENCE</scope>
</reference>
<accession>A0ABQ5EMP5</accession>
<name>A0ABQ5EMP5_9ASTR</name>
<dbReference type="EMBL" id="BQNB010016457">
    <property type="protein sequence ID" value="GJT52028.1"/>
    <property type="molecule type" value="Genomic_DNA"/>
</dbReference>